<proteinExistence type="predicted"/>
<dbReference type="RefSeq" id="XP_002947111.1">
    <property type="nucleotide sequence ID" value="XM_002947065.1"/>
</dbReference>
<dbReference type="InParanoid" id="D8TLA5"/>
<name>D8TLA5_VOLCA</name>
<organism evidence="2">
    <name type="scientific">Volvox carteri f. nagariensis</name>
    <dbReference type="NCBI Taxonomy" id="3068"/>
    <lineage>
        <taxon>Eukaryota</taxon>
        <taxon>Viridiplantae</taxon>
        <taxon>Chlorophyta</taxon>
        <taxon>core chlorophytes</taxon>
        <taxon>Chlorophyceae</taxon>
        <taxon>CS clade</taxon>
        <taxon>Chlamydomonadales</taxon>
        <taxon>Volvocaceae</taxon>
        <taxon>Volvox</taxon>
    </lineage>
</organism>
<reference evidence="1 2" key="1">
    <citation type="journal article" date="2010" name="Science">
        <title>Genomic analysis of organismal complexity in the multicellular green alga Volvox carteri.</title>
        <authorList>
            <person name="Prochnik S.E."/>
            <person name="Umen J."/>
            <person name="Nedelcu A.M."/>
            <person name="Hallmann A."/>
            <person name="Miller S.M."/>
            <person name="Nishii I."/>
            <person name="Ferris P."/>
            <person name="Kuo A."/>
            <person name="Mitros T."/>
            <person name="Fritz-Laylin L.K."/>
            <person name="Hellsten U."/>
            <person name="Chapman J."/>
            <person name="Simakov O."/>
            <person name="Rensing S.A."/>
            <person name="Terry A."/>
            <person name="Pangilinan J."/>
            <person name="Kapitonov V."/>
            <person name="Jurka J."/>
            <person name="Salamov A."/>
            <person name="Shapiro H."/>
            <person name="Schmutz J."/>
            <person name="Grimwood J."/>
            <person name="Lindquist E."/>
            <person name="Lucas S."/>
            <person name="Grigoriev I.V."/>
            <person name="Schmitt R."/>
            <person name="Kirk D."/>
            <person name="Rokhsar D.S."/>
        </authorList>
    </citation>
    <scope>NUCLEOTIDE SEQUENCE [LARGE SCALE GENOMIC DNA]</scope>
    <source>
        <strain evidence="2">f. Nagariensis / Eve</strain>
    </source>
</reference>
<accession>D8TLA5</accession>
<dbReference type="Proteomes" id="UP000001058">
    <property type="component" value="Unassembled WGS sequence"/>
</dbReference>
<dbReference type="AlphaFoldDB" id="D8TLA5"/>
<gene>
    <name evidence="1" type="ORF">VOLCADRAFT_87416</name>
</gene>
<dbReference type="KEGG" id="vcn:VOLCADRAFT_87416"/>
<keyword evidence="2" id="KW-1185">Reference proteome</keyword>
<sequence>MSMLVLRCQQKTWCRSSFAVTSSVVWLGGGVPGVSNGAIVQCQTPCCSHNDSKPHGATSNPCFLNNNMKDQLGARNRQRVAKESMGLRLLLGASGVLGRELVCQLPRGRPRSRHGSDLRLIFTFFLP</sequence>
<evidence type="ECO:0000313" key="2">
    <source>
        <dbReference type="Proteomes" id="UP000001058"/>
    </source>
</evidence>
<protein>
    <submittedName>
        <fullName evidence="1">Uncharacterized protein</fullName>
    </submittedName>
</protein>
<dbReference type="EMBL" id="GL378326">
    <property type="protein sequence ID" value="EFJ51701.1"/>
    <property type="molecule type" value="Genomic_DNA"/>
</dbReference>
<dbReference type="GeneID" id="9620074"/>
<evidence type="ECO:0000313" key="1">
    <source>
        <dbReference type="EMBL" id="EFJ51701.1"/>
    </source>
</evidence>